<protein>
    <recommendedName>
        <fullName evidence="1">CCHC-type domain-containing protein</fullName>
    </recommendedName>
</protein>
<dbReference type="EMBL" id="JAEPRD010000198">
    <property type="protein sequence ID" value="KAG2194349.1"/>
    <property type="molecule type" value="Genomic_DNA"/>
</dbReference>
<gene>
    <name evidence="2" type="ORF">INT47_011516</name>
</gene>
<organism evidence="2 3">
    <name type="scientific">Mucor saturninus</name>
    <dbReference type="NCBI Taxonomy" id="64648"/>
    <lineage>
        <taxon>Eukaryota</taxon>
        <taxon>Fungi</taxon>
        <taxon>Fungi incertae sedis</taxon>
        <taxon>Mucoromycota</taxon>
        <taxon>Mucoromycotina</taxon>
        <taxon>Mucoromycetes</taxon>
        <taxon>Mucorales</taxon>
        <taxon>Mucorineae</taxon>
        <taxon>Mucoraceae</taxon>
        <taxon>Mucor</taxon>
    </lineage>
</organism>
<evidence type="ECO:0000313" key="3">
    <source>
        <dbReference type="Proteomes" id="UP000603453"/>
    </source>
</evidence>
<reference evidence="2" key="1">
    <citation type="submission" date="2020-12" db="EMBL/GenBank/DDBJ databases">
        <title>Metabolic potential, ecology and presence of endohyphal bacteria is reflected in genomic diversity of Mucoromycotina.</title>
        <authorList>
            <person name="Muszewska A."/>
            <person name="Okrasinska A."/>
            <person name="Steczkiewicz K."/>
            <person name="Drgas O."/>
            <person name="Orlowska M."/>
            <person name="Perlinska-Lenart U."/>
            <person name="Aleksandrzak-Piekarczyk T."/>
            <person name="Szatraj K."/>
            <person name="Zielenkiewicz U."/>
            <person name="Pilsyk S."/>
            <person name="Malc E."/>
            <person name="Mieczkowski P."/>
            <person name="Kruszewska J.S."/>
            <person name="Biernat P."/>
            <person name="Pawlowska J."/>
        </authorList>
    </citation>
    <scope>NUCLEOTIDE SEQUENCE</scope>
    <source>
        <strain evidence="2">WA0000017839</strain>
    </source>
</reference>
<keyword evidence="3" id="KW-1185">Reference proteome</keyword>
<dbReference type="GO" id="GO:0008270">
    <property type="term" value="F:zinc ion binding"/>
    <property type="evidence" value="ECO:0007669"/>
    <property type="project" value="InterPro"/>
</dbReference>
<proteinExistence type="predicted"/>
<dbReference type="GO" id="GO:0003676">
    <property type="term" value="F:nucleic acid binding"/>
    <property type="evidence" value="ECO:0007669"/>
    <property type="project" value="InterPro"/>
</dbReference>
<dbReference type="SMART" id="SM00343">
    <property type="entry name" value="ZnF_C2HC"/>
    <property type="match status" value="2"/>
</dbReference>
<dbReference type="AlphaFoldDB" id="A0A8H7UXN3"/>
<accession>A0A8H7UXN3</accession>
<feature type="domain" description="CCHC-type" evidence="1">
    <location>
        <begin position="245"/>
        <end position="261"/>
    </location>
</feature>
<dbReference type="InterPro" id="IPR001878">
    <property type="entry name" value="Znf_CCHC"/>
</dbReference>
<dbReference type="Proteomes" id="UP000603453">
    <property type="component" value="Unassembled WGS sequence"/>
</dbReference>
<dbReference type="InterPro" id="IPR036875">
    <property type="entry name" value="Znf_CCHC_sf"/>
</dbReference>
<feature type="domain" description="CCHC-type" evidence="1">
    <location>
        <begin position="224"/>
        <end position="240"/>
    </location>
</feature>
<comment type="caution">
    <text evidence="2">The sequence shown here is derived from an EMBL/GenBank/DDBJ whole genome shotgun (WGS) entry which is preliminary data.</text>
</comment>
<dbReference type="Gene3D" id="4.10.60.10">
    <property type="entry name" value="Zinc finger, CCHC-type"/>
    <property type="match status" value="1"/>
</dbReference>
<dbReference type="OrthoDB" id="2280262at2759"/>
<name>A0A8H7UXN3_9FUNG</name>
<dbReference type="SUPFAM" id="SSF57756">
    <property type="entry name" value="Retrovirus zinc finger-like domains"/>
    <property type="match status" value="1"/>
</dbReference>
<evidence type="ECO:0000259" key="1">
    <source>
        <dbReference type="SMART" id="SM00343"/>
    </source>
</evidence>
<evidence type="ECO:0000313" key="2">
    <source>
        <dbReference type="EMBL" id="KAG2194349.1"/>
    </source>
</evidence>
<sequence length="403" mass="44126">MSTQDQLSWSTVASRGASKKVLRPLPVSTETDSKFKLKSNILFEHPQLDYQIMVRQAASIVKQALTPGSVLFSFPASLFKHRTEAYELIEAQCGAVQGFRPISNYGTRSAGEIMVEVKFVMPTSTTKAMMHGVSYKNFLFKGSPSVPSGNNTLVHVKMTLLRIPDKETFLADLKRSLRYYGEVYQVKEYTCGGYFEGMKPLTNNLYLEEWDCFASATFKGAPTVCHWCRLAGHVRSKCPDLAKTKCFSCHGHGHTAKFCKKKHHGVTELPVLDEIPIDLPSPTVESFQAQVLSDSDTDLSDVSTSPKFEPSGSAASKFATTVASVSMEVDNHEDTTTPSSSTAGPMVESTSGVIKVPGIKRSVLGKHSAPKPSVKGPIPKLVVRTPSNLKGHNLFTKTKVVKK</sequence>